<protein>
    <submittedName>
        <fullName evidence="1">22223_t:CDS:1</fullName>
    </submittedName>
</protein>
<accession>A0ABN7VC59</accession>
<dbReference type="EMBL" id="CAJVQB010012547">
    <property type="protein sequence ID" value="CAG8756331.1"/>
    <property type="molecule type" value="Genomic_DNA"/>
</dbReference>
<comment type="caution">
    <text evidence="1">The sequence shown here is derived from an EMBL/GenBank/DDBJ whole genome shotgun (WGS) entry which is preliminary data.</text>
</comment>
<sequence>HSTALVLHVFEDELYLNTTNKQELLEILAIRAYNPGYNYVAKLFHQYRNNALGGYNRKSIFECLDSIILEYNNSDKSRAVLQK</sequence>
<proteinExistence type="predicted"/>
<gene>
    <name evidence="1" type="ORF">GMARGA_LOCUS16958</name>
</gene>
<name>A0ABN7VC59_GIGMA</name>
<evidence type="ECO:0000313" key="1">
    <source>
        <dbReference type="EMBL" id="CAG8756331.1"/>
    </source>
</evidence>
<feature type="non-terminal residue" evidence="1">
    <location>
        <position position="1"/>
    </location>
</feature>
<organism evidence="1 2">
    <name type="scientific">Gigaspora margarita</name>
    <dbReference type="NCBI Taxonomy" id="4874"/>
    <lineage>
        <taxon>Eukaryota</taxon>
        <taxon>Fungi</taxon>
        <taxon>Fungi incertae sedis</taxon>
        <taxon>Mucoromycota</taxon>
        <taxon>Glomeromycotina</taxon>
        <taxon>Glomeromycetes</taxon>
        <taxon>Diversisporales</taxon>
        <taxon>Gigasporaceae</taxon>
        <taxon>Gigaspora</taxon>
    </lineage>
</organism>
<evidence type="ECO:0000313" key="2">
    <source>
        <dbReference type="Proteomes" id="UP000789901"/>
    </source>
</evidence>
<reference evidence="1 2" key="1">
    <citation type="submission" date="2021-06" db="EMBL/GenBank/DDBJ databases">
        <authorList>
            <person name="Kallberg Y."/>
            <person name="Tangrot J."/>
            <person name="Rosling A."/>
        </authorList>
    </citation>
    <scope>NUCLEOTIDE SEQUENCE [LARGE SCALE GENOMIC DNA]</scope>
    <source>
        <strain evidence="1 2">120-4 pot B 10/14</strain>
    </source>
</reference>
<keyword evidence="2" id="KW-1185">Reference proteome</keyword>
<dbReference type="Proteomes" id="UP000789901">
    <property type="component" value="Unassembled WGS sequence"/>
</dbReference>